<dbReference type="GO" id="GO:0003887">
    <property type="term" value="F:DNA-directed DNA polymerase activity"/>
    <property type="evidence" value="ECO:0007669"/>
    <property type="project" value="UniProtKB-KW"/>
</dbReference>
<dbReference type="InterPro" id="IPR006172">
    <property type="entry name" value="DNA-dir_DNA_pol_B"/>
</dbReference>
<organism evidence="11">
    <name type="scientific">viral metagenome</name>
    <dbReference type="NCBI Taxonomy" id="1070528"/>
    <lineage>
        <taxon>unclassified sequences</taxon>
        <taxon>metagenomes</taxon>
        <taxon>organismal metagenomes</taxon>
    </lineage>
</organism>
<keyword evidence="6" id="KW-0238">DNA-binding</keyword>
<dbReference type="InterPro" id="IPR006133">
    <property type="entry name" value="DNA-dir_DNA_pol_B_exonuc"/>
</dbReference>
<dbReference type="Gene3D" id="3.90.1600.10">
    <property type="entry name" value="Palm domain of DNA polymerase"/>
    <property type="match status" value="1"/>
</dbReference>
<dbReference type="PANTHER" id="PTHR10322">
    <property type="entry name" value="DNA POLYMERASE CATALYTIC SUBUNIT"/>
    <property type="match status" value="1"/>
</dbReference>
<dbReference type="InterPro" id="IPR042087">
    <property type="entry name" value="DNA_pol_B_thumb"/>
</dbReference>
<dbReference type="EC" id="2.7.7.7" evidence="2"/>
<evidence type="ECO:0000256" key="1">
    <source>
        <dbReference type="ARBA" id="ARBA00005755"/>
    </source>
</evidence>
<dbReference type="InterPro" id="IPR043502">
    <property type="entry name" value="DNA/RNA_pol_sf"/>
</dbReference>
<feature type="domain" description="DNA-directed DNA polymerase family B exonuclease" evidence="10">
    <location>
        <begin position="432"/>
        <end position="606"/>
    </location>
</feature>
<feature type="domain" description="DNA-directed DNA polymerase family B exonuclease" evidence="10">
    <location>
        <begin position="186"/>
        <end position="270"/>
    </location>
</feature>
<evidence type="ECO:0000256" key="8">
    <source>
        <dbReference type="SAM" id="MobiDB-lite"/>
    </source>
</evidence>
<keyword evidence="3" id="KW-0808">Transferase</keyword>
<evidence type="ECO:0000256" key="4">
    <source>
        <dbReference type="ARBA" id="ARBA00022695"/>
    </source>
</evidence>
<accession>A0A6C0D5W8</accession>
<evidence type="ECO:0000256" key="6">
    <source>
        <dbReference type="ARBA" id="ARBA00023125"/>
    </source>
</evidence>
<feature type="region of interest" description="Disordered" evidence="8">
    <location>
        <begin position="359"/>
        <end position="387"/>
    </location>
</feature>
<feature type="compositionally biased region" description="Acidic residues" evidence="8">
    <location>
        <begin position="360"/>
        <end position="380"/>
    </location>
</feature>
<dbReference type="GO" id="GO:0000166">
    <property type="term" value="F:nucleotide binding"/>
    <property type="evidence" value="ECO:0007669"/>
    <property type="project" value="InterPro"/>
</dbReference>
<dbReference type="SUPFAM" id="SSF53098">
    <property type="entry name" value="Ribonuclease H-like"/>
    <property type="match status" value="1"/>
</dbReference>
<dbReference type="GO" id="GO:0003677">
    <property type="term" value="F:DNA binding"/>
    <property type="evidence" value="ECO:0007669"/>
    <property type="project" value="UniProtKB-KW"/>
</dbReference>
<dbReference type="GO" id="GO:0045004">
    <property type="term" value="P:DNA replication proofreading"/>
    <property type="evidence" value="ECO:0007669"/>
    <property type="project" value="TreeGrafter"/>
</dbReference>
<evidence type="ECO:0000256" key="5">
    <source>
        <dbReference type="ARBA" id="ARBA00022932"/>
    </source>
</evidence>
<comment type="catalytic activity">
    <reaction evidence="7">
        <text>DNA(n) + a 2'-deoxyribonucleoside 5'-triphosphate = DNA(n+1) + diphosphate</text>
        <dbReference type="Rhea" id="RHEA:22508"/>
        <dbReference type="Rhea" id="RHEA-COMP:17339"/>
        <dbReference type="Rhea" id="RHEA-COMP:17340"/>
        <dbReference type="ChEBI" id="CHEBI:33019"/>
        <dbReference type="ChEBI" id="CHEBI:61560"/>
        <dbReference type="ChEBI" id="CHEBI:173112"/>
        <dbReference type="EC" id="2.7.7.7"/>
    </reaction>
</comment>
<dbReference type="InterPro" id="IPR050240">
    <property type="entry name" value="DNA_pol_type-B"/>
</dbReference>
<dbReference type="Pfam" id="PF00136">
    <property type="entry name" value="DNA_pol_B"/>
    <property type="match status" value="1"/>
</dbReference>
<keyword evidence="4" id="KW-0548">Nucleotidyltransferase</keyword>
<dbReference type="EMBL" id="MN739535">
    <property type="protein sequence ID" value="QHT11514.1"/>
    <property type="molecule type" value="Genomic_DNA"/>
</dbReference>
<dbReference type="PANTHER" id="PTHR10322:SF23">
    <property type="entry name" value="DNA POLYMERASE DELTA CATALYTIC SUBUNIT"/>
    <property type="match status" value="1"/>
</dbReference>
<sequence length="1306" mass="151064">MEKHNVDAEKHNVDAEKHKSFRLYDYNAYDGHNKSEAQNNKLMNVQYNPYKDSKKFIIQAFGINEAHKTASIIIENFYPFFYILVNEQWNEQRKNLFLAHLKTKVGTYYEDSIVSLKLVKRQKLYGFDNKKLHTFIKISFMNTGIYNKVKKLFYTDTTSKDTGFERTLNDEGYIYNDEQGTTNCYLYEADIPPLLKFFHNKEIVPSGWIKMPSHKVKKIANKTTHCAYEYCINYEDIVSYKEKETPVKYAICSFDIEASSSHGDFPLPIKNYKKLATNILENYYSCSDEFKANYDISMLGQEILSAFELTEHKLNYIAKVYPKEKNLAALNFENLIDNLANYIPANFKKKTGNETIIELSESEEEDTDAEDDDADAEDDNDKNSDLNDIEVTNAFKRKKRVKAYNKKNATLIELIKDSSCEYNTKLYELTEAFKNTGFPELEGDIITFIGLSFINYTEKQPYERVLIVKGGCKIPEKYVSWAQENNVIVLERETEKEVLLTFTKLIIKYNPHIITGYNITGFDFEFMYKRSLELNCAKEFLKLSRNKDEICISKDWRTGCEDIENNKIILASGEYNLKFIKMAGRVIIDMYVVFRKEFTLSSNKLDFTSSYFISDNVISIEVNSETNTTKINTKNLTGIAVGSYIKFDEQGFSSNLYKKGKKYEIIELNKTEQWFVIDSAEELDLANYKYKWGLAKDDVTPHEIFALANGSDYDRWTVGKYCLADCDNVIWLLLKVDVITDKVEMSNLCNVPLSFLLLRGQGIKLQSYVSKKCGEKNTLMPVVKKQKNGGGYEGAHVFKPKTGIYLDEPVACVDYSSLYPSSIISENLSHDSKVWTKEYDLEHNLLCEQGEKDEHGHFIYDNLYDLGYNYVDVKYDTYKYVRLTPKAAAKKVVIGYKICRFAQFSEGKAIMPAILEDLLYARKATRKLITLEKDEFMKNILDKRQLSIKVTANSLYGQMGAITSAFYEPDVAASTTAVGRKLLFYGRSIIEECYDDINVTLSNEITVKVKAQCVYGDTDSVFFKFNLRNPETLEKIVNKEALVYTIELAKQAGELASKFLKAPHDLEYEKTFYPWILLSKKRYVGILYEDNPDKGKMKYMGIVLKRRDNAPIVKDIYGGIVNIIMNEKSISKSVKFLNECLEKLIGCKYPIEKLLVTKSLRGYYKNPKQIAHKVLAERIGLRDSGNKPSSGDRMYYAYIVNSNKKALQGEKIETPDFIKLNGLQLDYSHYISNQIMKPLLQLYALDLENMSEFKKKRGLTLQSWHNELAKLREKWSDPEKYEKKLEELKCKEIKSLLFDKYLKDCK</sequence>
<evidence type="ECO:0000313" key="11">
    <source>
        <dbReference type="EMBL" id="QHT11514.1"/>
    </source>
</evidence>
<dbReference type="GO" id="GO:0006287">
    <property type="term" value="P:base-excision repair, gap-filling"/>
    <property type="evidence" value="ECO:0007669"/>
    <property type="project" value="TreeGrafter"/>
</dbReference>
<dbReference type="GO" id="GO:0008296">
    <property type="term" value="F:3'-5'-DNA exonuclease activity"/>
    <property type="evidence" value="ECO:0007669"/>
    <property type="project" value="TreeGrafter"/>
</dbReference>
<evidence type="ECO:0000256" key="3">
    <source>
        <dbReference type="ARBA" id="ARBA00022679"/>
    </source>
</evidence>
<evidence type="ECO:0000256" key="7">
    <source>
        <dbReference type="ARBA" id="ARBA00049244"/>
    </source>
</evidence>
<dbReference type="GO" id="GO:0006297">
    <property type="term" value="P:nucleotide-excision repair, DNA gap filling"/>
    <property type="evidence" value="ECO:0007669"/>
    <property type="project" value="TreeGrafter"/>
</dbReference>
<dbReference type="InterPro" id="IPR036397">
    <property type="entry name" value="RNaseH_sf"/>
</dbReference>
<dbReference type="SMART" id="SM00486">
    <property type="entry name" value="POLBc"/>
    <property type="match status" value="1"/>
</dbReference>
<evidence type="ECO:0000259" key="9">
    <source>
        <dbReference type="Pfam" id="PF00136"/>
    </source>
</evidence>
<reference evidence="11" key="1">
    <citation type="journal article" date="2020" name="Nature">
        <title>Giant virus diversity and host interactions through global metagenomics.</title>
        <authorList>
            <person name="Schulz F."/>
            <person name="Roux S."/>
            <person name="Paez-Espino D."/>
            <person name="Jungbluth S."/>
            <person name="Walsh D.A."/>
            <person name="Denef V.J."/>
            <person name="McMahon K.D."/>
            <person name="Konstantinidis K.T."/>
            <person name="Eloe-Fadrosh E.A."/>
            <person name="Kyrpides N.C."/>
            <person name="Woyke T."/>
        </authorList>
    </citation>
    <scope>NUCLEOTIDE SEQUENCE</scope>
    <source>
        <strain evidence="11">GVMAG-M-3300023174-116</strain>
    </source>
</reference>
<dbReference type="InterPro" id="IPR023211">
    <property type="entry name" value="DNA_pol_palm_dom_sf"/>
</dbReference>
<protein>
    <recommendedName>
        <fullName evidence="2">DNA-directed DNA polymerase</fullName>
        <ecNumber evidence="2">2.7.7.7</ecNumber>
    </recommendedName>
</protein>
<dbReference type="InterPro" id="IPR006134">
    <property type="entry name" value="DNA-dir_DNA_pol_B_multi_dom"/>
</dbReference>
<feature type="domain" description="DNA-directed DNA polymerase family B multifunctional" evidence="9">
    <location>
        <begin position="751"/>
        <end position="1242"/>
    </location>
</feature>
<evidence type="ECO:0000256" key="2">
    <source>
        <dbReference type="ARBA" id="ARBA00012417"/>
    </source>
</evidence>
<dbReference type="Gene3D" id="1.10.287.690">
    <property type="entry name" value="Helix hairpin bin"/>
    <property type="match status" value="1"/>
</dbReference>
<dbReference type="Pfam" id="PF03104">
    <property type="entry name" value="DNA_pol_B_exo1"/>
    <property type="match status" value="2"/>
</dbReference>
<dbReference type="Gene3D" id="3.30.420.10">
    <property type="entry name" value="Ribonuclease H-like superfamily/Ribonuclease H"/>
    <property type="match status" value="2"/>
</dbReference>
<keyword evidence="5" id="KW-0239">DNA-directed DNA polymerase</keyword>
<dbReference type="Gene3D" id="1.10.132.60">
    <property type="entry name" value="DNA polymerase family B, C-terminal domain"/>
    <property type="match status" value="1"/>
</dbReference>
<name>A0A6C0D5W8_9ZZZZ</name>
<dbReference type="GO" id="GO:0043625">
    <property type="term" value="C:delta DNA polymerase complex"/>
    <property type="evidence" value="ECO:0007669"/>
    <property type="project" value="TreeGrafter"/>
</dbReference>
<comment type="similarity">
    <text evidence="1">Belongs to the DNA polymerase type-B family.</text>
</comment>
<evidence type="ECO:0000259" key="10">
    <source>
        <dbReference type="Pfam" id="PF03104"/>
    </source>
</evidence>
<dbReference type="PRINTS" id="PR00106">
    <property type="entry name" value="DNAPOLB"/>
</dbReference>
<dbReference type="Gene3D" id="3.30.342.10">
    <property type="entry name" value="DNA Polymerase, chain B, domain 1"/>
    <property type="match status" value="1"/>
</dbReference>
<dbReference type="SUPFAM" id="SSF56672">
    <property type="entry name" value="DNA/RNA polymerases"/>
    <property type="match status" value="1"/>
</dbReference>
<dbReference type="InterPro" id="IPR012337">
    <property type="entry name" value="RNaseH-like_sf"/>
</dbReference>
<proteinExistence type="inferred from homology"/>